<evidence type="ECO:0000313" key="3">
    <source>
        <dbReference type="Proteomes" id="UP000823485"/>
    </source>
</evidence>
<name>A0ABS2R2S9_9BACI</name>
<keyword evidence="1" id="KW-0472">Membrane</keyword>
<feature type="transmembrane region" description="Helical" evidence="1">
    <location>
        <begin position="34"/>
        <end position="55"/>
    </location>
</feature>
<proteinExistence type="predicted"/>
<keyword evidence="1" id="KW-0812">Transmembrane</keyword>
<keyword evidence="1" id="KW-1133">Transmembrane helix</keyword>
<evidence type="ECO:0008006" key="4">
    <source>
        <dbReference type="Google" id="ProtNLM"/>
    </source>
</evidence>
<sequence>MDEKNLEYREELDRRISILTENGKKDSVIEQLQTLDYIMMVMIGMASFLTFYWGWQ</sequence>
<evidence type="ECO:0000256" key="1">
    <source>
        <dbReference type="SAM" id="Phobius"/>
    </source>
</evidence>
<comment type="caution">
    <text evidence="2">The sequence shown here is derived from an EMBL/GenBank/DDBJ whole genome shotgun (WGS) entry which is preliminary data.</text>
</comment>
<dbReference type="EMBL" id="JAFBFH010000004">
    <property type="protein sequence ID" value="MBM7713951.1"/>
    <property type="molecule type" value="Genomic_DNA"/>
</dbReference>
<protein>
    <recommendedName>
        <fullName evidence="4">TMhelix containing protein</fullName>
    </recommendedName>
</protein>
<evidence type="ECO:0000313" key="2">
    <source>
        <dbReference type="EMBL" id="MBM7713951.1"/>
    </source>
</evidence>
<accession>A0ABS2R2S9</accession>
<dbReference type="Proteomes" id="UP000823485">
    <property type="component" value="Unassembled WGS sequence"/>
</dbReference>
<keyword evidence="3" id="KW-1185">Reference proteome</keyword>
<dbReference type="RefSeq" id="WP_171973863.1">
    <property type="nucleotide sequence ID" value="NZ_JAFBFH010000004.1"/>
</dbReference>
<reference evidence="2 3" key="1">
    <citation type="submission" date="2021-01" db="EMBL/GenBank/DDBJ databases">
        <title>Genomic Encyclopedia of Type Strains, Phase IV (KMG-IV): sequencing the most valuable type-strain genomes for metagenomic binning, comparative biology and taxonomic classification.</title>
        <authorList>
            <person name="Goeker M."/>
        </authorList>
    </citation>
    <scope>NUCLEOTIDE SEQUENCE [LARGE SCALE GENOMIC DNA]</scope>
    <source>
        <strain evidence="2 3">DSM 105453</strain>
    </source>
</reference>
<organism evidence="2 3">
    <name type="scientific">Siminovitchia thermophila</name>
    <dbReference type="NCBI Taxonomy" id="1245522"/>
    <lineage>
        <taxon>Bacteria</taxon>
        <taxon>Bacillati</taxon>
        <taxon>Bacillota</taxon>
        <taxon>Bacilli</taxon>
        <taxon>Bacillales</taxon>
        <taxon>Bacillaceae</taxon>
        <taxon>Siminovitchia</taxon>
    </lineage>
</organism>
<gene>
    <name evidence="2" type="ORF">JOC94_000921</name>
</gene>